<dbReference type="PANTHER" id="PTHR35602">
    <property type="entry name" value="ESTERASE YQIA-RELATED"/>
    <property type="match status" value="1"/>
</dbReference>
<dbReference type="RefSeq" id="WP_268075785.1">
    <property type="nucleotide sequence ID" value="NZ_CP109965.1"/>
</dbReference>
<sequence>MKNKKALLYLHGFLSSPQSLKAQLTIEYFKQHYPEIDVICPQLSNTPAQIKQQLVAIETQYKHALIGVIGSSLGGYFATYCAHLFNIPAVLINPAVYPYLLLANYLGEHTHPYTSEIFQITDEYNQLLKSFEVANVTNLSIKAYIQTGDETLDYRQACQKFSADQVCIIEGGDHAFQNYKHYLPEIADFLTSK</sequence>
<name>A0ABY7AP16_9ALTE</name>
<evidence type="ECO:0000313" key="1">
    <source>
        <dbReference type="EMBL" id="WAJ71309.1"/>
    </source>
</evidence>
<dbReference type="PANTHER" id="PTHR35602:SF3">
    <property type="entry name" value="ESTERASE YQIA"/>
    <property type="match status" value="1"/>
</dbReference>
<dbReference type="InterPro" id="IPR029058">
    <property type="entry name" value="AB_hydrolase_fold"/>
</dbReference>
<dbReference type="EMBL" id="CP109965">
    <property type="protein sequence ID" value="WAJ71309.1"/>
    <property type="molecule type" value="Genomic_DNA"/>
</dbReference>
<reference evidence="1" key="1">
    <citation type="submission" date="2022-10" db="EMBL/GenBank/DDBJ databases">
        <title>Catenovulum adriacola sp. nov. isolated in the Harbour of Susak.</title>
        <authorList>
            <person name="Schoch T."/>
            <person name="Reich S.J."/>
            <person name="Stoeferle S."/>
            <person name="Flaiz M."/>
            <person name="Kazda M."/>
            <person name="Riedel C.U."/>
            <person name="Duerre P."/>
        </authorList>
    </citation>
    <scope>NUCLEOTIDE SEQUENCE</scope>
    <source>
        <strain evidence="1">TS8</strain>
    </source>
</reference>
<proteinExistence type="predicted"/>
<accession>A0ABY7AP16</accession>
<evidence type="ECO:0000313" key="2">
    <source>
        <dbReference type="Proteomes" id="UP001163726"/>
    </source>
</evidence>
<organism evidence="1 2">
    <name type="scientific">Catenovulum adriaticum</name>
    <dbReference type="NCBI Taxonomy" id="2984846"/>
    <lineage>
        <taxon>Bacteria</taxon>
        <taxon>Pseudomonadati</taxon>
        <taxon>Pseudomonadota</taxon>
        <taxon>Gammaproteobacteria</taxon>
        <taxon>Alteromonadales</taxon>
        <taxon>Alteromonadaceae</taxon>
        <taxon>Catenovulum</taxon>
    </lineage>
</organism>
<dbReference type="Gene3D" id="3.40.50.1820">
    <property type="entry name" value="alpha/beta hydrolase"/>
    <property type="match status" value="1"/>
</dbReference>
<dbReference type="SUPFAM" id="SSF53474">
    <property type="entry name" value="alpha/beta-Hydrolases"/>
    <property type="match status" value="1"/>
</dbReference>
<dbReference type="InterPro" id="IPR008886">
    <property type="entry name" value="UPF0227/Esterase_YqiA"/>
</dbReference>
<dbReference type="Proteomes" id="UP001163726">
    <property type="component" value="Chromosome"/>
</dbReference>
<keyword evidence="2" id="KW-1185">Reference proteome</keyword>
<protein>
    <submittedName>
        <fullName evidence="1">Esterase YqiA</fullName>
    </submittedName>
</protein>
<dbReference type="Pfam" id="PF05728">
    <property type="entry name" value="UPF0227"/>
    <property type="match status" value="1"/>
</dbReference>
<gene>
    <name evidence="1" type="ORF">OLW01_05795</name>
</gene>